<accession>A0AAN8K3X1</accession>
<sequence>MVPSVITLVTVLLVGATIAVDLETVSQELNQIFQEDDFESVTTKAATEEERKKRSATHVLGNNLYGNDLYANGCGAVPAQRTTFVRCFTPSTIAVQRSNFVRTYYRQGNYGQCLNYFNALPLDNVARIATGYTGTLTTATGRAYTVSACQRCYAGNPGIRVVGNTGLTTGIVRQFIFRPQINNINYNTIVADGGYGTGYGYGAGYNGLAYGGGSYLNGYGANYGYLNGGRYVSDTSYVNGYGYGNGGNYVNVGTGLGNGYNGGRLVATGTDTIRTVGTVDTVGTVGTVGHVGTVGAVGVVRAVGTAGCVTDC</sequence>
<gene>
    <name evidence="2" type="ORF">SNE40_005563</name>
</gene>
<dbReference type="EMBL" id="JAZGQO010000004">
    <property type="protein sequence ID" value="KAK6187565.1"/>
    <property type="molecule type" value="Genomic_DNA"/>
</dbReference>
<organism evidence="2 3">
    <name type="scientific">Patella caerulea</name>
    <name type="common">Rayed Mediterranean limpet</name>
    <dbReference type="NCBI Taxonomy" id="87958"/>
    <lineage>
        <taxon>Eukaryota</taxon>
        <taxon>Metazoa</taxon>
        <taxon>Spiralia</taxon>
        <taxon>Lophotrochozoa</taxon>
        <taxon>Mollusca</taxon>
        <taxon>Gastropoda</taxon>
        <taxon>Patellogastropoda</taxon>
        <taxon>Patelloidea</taxon>
        <taxon>Patellidae</taxon>
        <taxon>Patella</taxon>
    </lineage>
</organism>
<reference evidence="2 3" key="1">
    <citation type="submission" date="2024-01" db="EMBL/GenBank/DDBJ databases">
        <title>The genome of the rayed Mediterranean limpet Patella caerulea (Linnaeus, 1758).</title>
        <authorList>
            <person name="Anh-Thu Weber A."/>
            <person name="Halstead-Nussloch G."/>
        </authorList>
    </citation>
    <scope>NUCLEOTIDE SEQUENCE [LARGE SCALE GENOMIC DNA]</scope>
    <source>
        <strain evidence="2">AATW-2023a</strain>
        <tissue evidence="2">Whole specimen</tissue>
    </source>
</reference>
<keyword evidence="3" id="KW-1185">Reference proteome</keyword>
<name>A0AAN8K3X1_PATCE</name>
<evidence type="ECO:0000313" key="3">
    <source>
        <dbReference type="Proteomes" id="UP001347796"/>
    </source>
</evidence>
<evidence type="ECO:0000256" key="1">
    <source>
        <dbReference type="SAM" id="SignalP"/>
    </source>
</evidence>
<keyword evidence="1" id="KW-0732">Signal</keyword>
<evidence type="ECO:0000313" key="2">
    <source>
        <dbReference type="EMBL" id="KAK6187565.1"/>
    </source>
</evidence>
<protein>
    <submittedName>
        <fullName evidence="2">Uncharacterized protein</fullName>
    </submittedName>
</protein>
<comment type="caution">
    <text evidence="2">The sequence shown here is derived from an EMBL/GenBank/DDBJ whole genome shotgun (WGS) entry which is preliminary data.</text>
</comment>
<feature type="chain" id="PRO_5042957284" evidence="1">
    <location>
        <begin position="20"/>
        <end position="312"/>
    </location>
</feature>
<feature type="signal peptide" evidence="1">
    <location>
        <begin position="1"/>
        <end position="19"/>
    </location>
</feature>
<proteinExistence type="predicted"/>
<dbReference type="AlphaFoldDB" id="A0AAN8K3X1"/>
<dbReference type="Proteomes" id="UP001347796">
    <property type="component" value="Unassembled WGS sequence"/>
</dbReference>